<keyword evidence="6" id="KW-0695">RNA-directed DNA polymerase</keyword>
<dbReference type="InterPro" id="IPR050951">
    <property type="entry name" value="Retrovirus_Pol_polyprotein"/>
</dbReference>
<reference evidence="8" key="1">
    <citation type="journal article" date="2023" name="G3 (Bethesda)">
        <title>Whole genome assembly and annotation of the endangered Caribbean coral Acropora cervicornis.</title>
        <authorList>
            <person name="Selwyn J.D."/>
            <person name="Vollmer S.V."/>
        </authorList>
    </citation>
    <scope>NUCLEOTIDE SEQUENCE</scope>
    <source>
        <strain evidence="8">K2</strain>
    </source>
</reference>
<keyword evidence="4" id="KW-0255">Endonuclease</keyword>
<keyword evidence="2" id="KW-0548">Nucleotidyltransferase</keyword>
<dbReference type="AlphaFoldDB" id="A0AAD9QEG5"/>
<keyword evidence="3" id="KW-0540">Nuclease</keyword>
<gene>
    <name evidence="8" type="ORF">P5673_018081</name>
</gene>
<dbReference type="FunFam" id="3.10.20.370:FF:000001">
    <property type="entry name" value="Retrovirus-related Pol polyprotein from transposon 17.6-like protein"/>
    <property type="match status" value="1"/>
</dbReference>
<dbReference type="SUPFAM" id="SSF56672">
    <property type="entry name" value="DNA/RNA polymerases"/>
    <property type="match status" value="1"/>
</dbReference>
<keyword evidence="5" id="KW-0378">Hydrolase</keyword>
<evidence type="ECO:0000313" key="9">
    <source>
        <dbReference type="Proteomes" id="UP001249851"/>
    </source>
</evidence>
<sequence length="238" mass="27164">MAHPLRQPTRKDAKWVWSETQEKAWSDIKTAISRAPVLCLYSLQDEVTLQCDASDTGLGAVLLQLQQPVSFASRALTQTETRYAQIEKELLAIVFACEKFDKYIFGRDVVNVETDHKPLEEIFNKSLCDAPARLQRMLLRLQRYNLKVRYKKGPLMLIADTLSSAYLRDTLPSEEVKSLEVVDHSENLRVSPSRLPQIEQESVQDPVCTSLRQVILEGWPGSIHECDSVLRPFFQCAE</sequence>
<evidence type="ECO:0000256" key="5">
    <source>
        <dbReference type="ARBA" id="ARBA00022801"/>
    </source>
</evidence>
<dbReference type="CDD" id="cd09274">
    <property type="entry name" value="RNase_HI_RT_Ty3"/>
    <property type="match status" value="1"/>
</dbReference>
<dbReference type="Proteomes" id="UP001249851">
    <property type="component" value="Unassembled WGS sequence"/>
</dbReference>
<dbReference type="PANTHER" id="PTHR37984:SF8">
    <property type="entry name" value="CCHC-TYPE DOMAIN-CONTAINING PROTEIN"/>
    <property type="match status" value="1"/>
</dbReference>
<evidence type="ECO:0000256" key="1">
    <source>
        <dbReference type="ARBA" id="ARBA00022679"/>
    </source>
</evidence>
<dbReference type="InterPro" id="IPR043502">
    <property type="entry name" value="DNA/RNA_pol_sf"/>
</dbReference>
<comment type="caution">
    <text evidence="8">The sequence shown here is derived from an EMBL/GenBank/DDBJ whole genome shotgun (WGS) entry which is preliminary data.</text>
</comment>
<protein>
    <submittedName>
        <fullName evidence="8">Retrovirus-related Pol polyprotein from transposon 17.6</fullName>
    </submittedName>
</protein>
<dbReference type="Gene3D" id="3.10.20.370">
    <property type="match status" value="1"/>
</dbReference>
<evidence type="ECO:0000256" key="3">
    <source>
        <dbReference type="ARBA" id="ARBA00022722"/>
    </source>
</evidence>
<keyword evidence="1" id="KW-0808">Transferase</keyword>
<dbReference type="InterPro" id="IPR041373">
    <property type="entry name" value="RT_RNaseH"/>
</dbReference>
<name>A0AAD9QEG5_ACRCE</name>
<evidence type="ECO:0000256" key="6">
    <source>
        <dbReference type="ARBA" id="ARBA00022918"/>
    </source>
</evidence>
<organism evidence="8 9">
    <name type="scientific">Acropora cervicornis</name>
    <name type="common">Staghorn coral</name>
    <dbReference type="NCBI Taxonomy" id="6130"/>
    <lineage>
        <taxon>Eukaryota</taxon>
        <taxon>Metazoa</taxon>
        <taxon>Cnidaria</taxon>
        <taxon>Anthozoa</taxon>
        <taxon>Hexacorallia</taxon>
        <taxon>Scleractinia</taxon>
        <taxon>Astrocoeniina</taxon>
        <taxon>Acroporidae</taxon>
        <taxon>Acropora</taxon>
    </lineage>
</organism>
<evidence type="ECO:0000256" key="4">
    <source>
        <dbReference type="ARBA" id="ARBA00022759"/>
    </source>
</evidence>
<evidence type="ECO:0000259" key="7">
    <source>
        <dbReference type="Pfam" id="PF17917"/>
    </source>
</evidence>
<dbReference type="PANTHER" id="PTHR37984">
    <property type="entry name" value="PROTEIN CBG26694"/>
    <property type="match status" value="1"/>
</dbReference>
<evidence type="ECO:0000256" key="2">
    <source>
        <dbReference type="ARBA" id="ARBA00022695"/>
    </source>
</evidence>
<dbReference type="EMBL" id="JARQWQ010000040">
    <property type="protein sequence ID" value="KAK2559446.1"/>
    <property type="molecule type" value="Genomic_DNA"/>
</dbReference>
<keyword evidence="9" id="KW-1185">Reference proteome</keyword>
<proteinExistence type="predicted"/>
<evidence type="ECO:0000313" key="8">
    <source>
        <dbReference type="EMBL" id="KAK2559446.1"/>
    </source>
</evidence>
<reference evidence="8" key="2">
    <citation type="journal article" date="2023" name="Science">
        <title>Genomic signatures of disease resistance in endangered staghorn corals.</title>
        <authorList>
            <person name="Vollmer S.V."/>
            <person name="Selwyn J.D."/>
            <person name="Despard B.A."/>
            <person name="Roesel C.L."/>
        </authorList>
    </citation>
    <scope>NUCLEOTIDE SEQUENCE</scope>
    <source>
        <strain evidence="8">K2</strain>
    </source>
</reference>
<feature type="domain" description="Reverse transcriptase RNase H-like" evidence="7">
    <location>
        <begin position="44"/>
        <end position="144"/>
    </location>
</feature>
<dbReference type="Pfam" id="PF17917">
    <property type="entry name" value="RT_RNaseH"/>
    <property type="match status" value="1"/>
</dbReference>
<accession>A0AAD9QEG5</accession>